<dbReference type="Proteomes" id="UP001195965">
    <property type="component" value="Chromosome"/>
</dbReference>
<accession>A0ACD5HL20</accession>
<organism evidence="1 2">
    <name type="scientific">Acidithiobacillus montserratensis</name>
    <dbReference type="NCBI Taxonomy" id="2729135"/>
    <lineage>
        <taxon>Bacteria</taxon>
        <taxon>Pseudomonadati</taxon>
        <taxon>Pseudomonadota</taxon>
        <taxon>Acidithiobacillia</taxon>
        <taxon>Acidithiobacillales</taxon>
        <taxon>Acidithiobacillaceae</taxon>
        <taxon>Acidithiobacillus</taxon>
    </lineage>
</organism>
<dbReference type="EMBL" id="CP127526">
    <property type="protein sequence ID" value="XRI74641.1"/>
    <property type="molecule type" value="Genomic_DNA"/>
</dbReference>
<protein>
    <submittedName>
        <fullName evidence="1">Uncharacterized protein</fullName>
    </submittedName>
</protein>
<evidence type="ECO:0000313" key="1">
    <source>
        <dbReference type="EMBL" id="XRI74641.1"/>
    </source>
</evidence>
<proteinExistence type="predicted"/>
<keyword evidence="2" id="KW-1185">Reference proteome</keyword>
<name>A0ACD5HL20_9PROT</name>
<reference evidence="1 2" key="1">
    <citation type="journal article" date="2021" name="ISME J.">
        <title>Genomic evolution of the class Acidithiobacillia: deep-branching Proteobacteria living in extreme acidic conditions.</title>
        <authorList>
            <person name="Moya-Beltran A."/>
            <person name="Beard S."/>
            <person name="Rojas-Villalobos C."/>
            <person name="Issotta F."/>
            <person name="Gallardo Y."/>
            <person name="Ulloa R."/>
            <person name="Giaveno A."/>
            <person name="Degli Esposti M."/>
            <person name="Johnson D.B."/>
            <person name="Quatrini R."/>
        </authorList>
    </citation>
    <scope>NUCLEOTIDE SEQUENCE [LARGE SCALE GENOMIC DNA]</scope>
    <source>
        <strain evidence="1 2">GG1-14</strain>
    </source>
</reference>
<evidence type="ECO:0000313" key="2">
    <source>
        <dbReference type="Proteomes" id="UP001195965"/>
    </source>
</evidence>
<sequence>MESVRQTTLSDLKTQFSDAFERKYFDCCPLDIFFRGYDGGYREILRKSHGVSFSDMHQSQKDLLYLAVMDYLQFRSETDLPEGCVITEAEFPRPAILETSPKAEKQTSDAVATNRDHAPPSEICHSGSWKQCPFLQHRGHRKVIALLAILYLVLLAAVLLGGASTSPSTTTVNVSTSRNPAASLHGVIPMPEAPTAASLPPPPAPMVPATGH</sequence>
<gene>
    <name evidence="1" type="ORF">HHS34_005465</name>
</gene>